<dbReference type="Gene3D" id="2.150.10.10">
    <property type="entry name" value="Serralysin-like metalloprotease, C-terminal"/>
    <property type="match status" value="1"/>
</dbReference>
<sequence>MSWRVGSRNVRIGREAGETNQAGYATAVGMEAGKTDQGDSAIAIGDRAGSVNQGTGCVAVGVTAGRVDQGEHSVAIGAYACSDASSNNSITLNATGTLLSNKVANSLIIKPIRNAASPNMLMYNSTTGEVTYVSSVTEGKATIASMERDASEILGQLDVQEFTYINKGKHNAYSSVVDSAESRHQPEMARDMDETHFGFGVEELQDISPDLVYSDASGVPLDIKWDNITALLVKGNQEIRTDITNAIEDIDENKANIGQYR</sequence>
<protein>
    <recommendedName>
        <fullName evidence="1">Peptidase S74 domain-containing protein</fullName>
    </recommendedName>
</protein>
<reference evidence="2 3" key="1">
    <citation type="submission" date="2011-02" db="EMBL/GenBank/DDBJ databases">
        <title>The Genome Sequence of Sphaeroforma arctica JP610.</title>
        <authorList>
            <consortium name="The Broad Institute Genome Sequencing Platform"/>
            <person name="Russ C."/>
            <person name="Cuomo C."/>
            <person name="Young S.K."/>
            <person name="Zeng Q."/>
            <person name="Gargeya S."/>
            <person name="Alvarado L."/>
            <person name="Berlin A."/>
            <person name="Chapman S.B."/>
            <person name="Chen Z."/>
            <person name="Freedman E."/>
            <person name="Gellesch M."/>
            <person name="Goldberg J."/>
            <person name="Griggs A."/>
            <person name="Gujja S."/>
            <person name="Heilman E."/>
            <person name="Heiman D."/>
            <person name="Howarth C."/>
            <person name="Mehta T."/>
            <person name="Neiman D."/>
            <person name="Pearson M."/>
            <person name="Roberts A."/>
            <person name="Saif S."/>
            <person name="Shea T."/>
            <person name="Shenoy N."/>
            <person name="Sisk P."/>
            <person name="Stolte C."/>
            <person name="Sykes S."/>
            <person name="White J."/>
            <person name="Yandava C."/>
            <person name="Burger G."/>
            <person name="Gray M.W."/>
            <person name="Holland P.W.H."/>
            <person name="King N."/>
            <person name="Lang F.B.F."/>
            <person name="Roger A.J."/>
            <person name="Ruiz-Trillo I."/>
            <person name="Haas B."/>
            <person name="Nusbaum C."/>
            <person name="Birren B."/>
        </authorList>
    </citation>
    <scope>NUCLEOTIDE SEQUENCE [LARGE SCALE GENOMIC DNA]</scope>
    <source>
        <strain evidence="2 3">JP610</strain>
    </source>
</reference>
<organism evidence="2 3">
    <name type="scientific">Sphaeroforma arctica JP610</name>
    <dbReference type="NCBI Taxonomy" id="667725"/>
    <lineage>
        <taxon>Eukaryota</taxon>
        <taxon>Ichthyosporea</taxon>
        <taxon>Ichthyophonida</taxon>
        <taxon>Sphaeroforma</taxon>
    </lineage>
</organism>
<proteinExistence type="predicted"/>
<dbReference type="GeneID" id="25900610"/>
<dbReference type="eggNOG" id="ENOG502S4DW">
    <property type="taxonomic scope" value="Eukaryota"/>
</dbReference>
<dbReference type="Proteomes" id="UP000054560">
    <property type="component" value="Unassembled WGS sequence"/>
</dbReference>
<dbReference type="AlphaFoldDB" id="A0A0L0GG53"/>
<keyword evidence="3" id="KW-1185">Reference proteome</keyword>
<evidence type="ECO:0000259" key="1">
    <source>
        <dbReference type="PROSITE" id="PS51688"/>
    </source>
</evidence>
<dbReference type="PROSITE" id="PS51688">
    <property type="entry name" value="ICA"/>
    <property type="match status" value="1"/>
</dbReference>
<name>A0A0L0GG53_9EUKA</name>
<dbReference type="InterPro" id="IPR011049">
    <property type="entry name" value="Serralysin-like_metalloprot_C"/>
</dbReference>
<dbReference type="RefSeq" id="XP_014161751.1">
    <property type="nucleotide sequence ID" value="XM_014306276.1"/>
</dbReference>
<dbReference type="EMBL" id="KQ241598">
    <property type="protein sequence ID" value="KNC87849.1"/>
    <property type="molecule type" value="Genomic_DNA"/>
</dbReference>
<dbReference type="InterPro" id="IPR030392">
    <property type="entry name" value="S74_ICA"/>
</dbReference>
<feature type="domain" description="Peptidase S74" evidence="1">
    <location>
        <begin position="135"/>
        <end position="250"/>
    </location>
</feature>
<accession>A0A0L0GG53</accession>
<evidence type="ECO:0000313" key="2">
    <source>
        <dbReference type="EMBL" id="KNC87849.1"/>
    </source>
</evidence>
<gene>
    <name evidence="2" type="ORF">SARC_00106</name>
</gene>
<evidence type="ECO:0000313" key="3">
    <source>
        <dbReference type="Proteomes" id="UP000054560"/>
    </source>
</evidence>